<protein>
    <submittedName>
        <fullName evidence="7">Ribosomal protein S18 acetylase RimI-like enzyme</fullName>
    </submittedName>
</protein>
<evidence type="ECO:0000259" key="6">
    <source>
        <dbReference type="Pfam" id="PF00583"/>
    </source>
</evidence>
<dbReference type="PANTHER" id="PTHR36449:SF1">
    <property type="entry name" value="ACETYLTRANSFERASE"/>
    <property type="match status" value="1"/>
</dbReference>
<organism evidence="7 8">
    <name type="scientific">Novosphingobium chloroacetimidivorans</name>
    <dbReference type="NCBI Taxonomy" id="1428314"/>
    <lineage>
        <taxon>Bacteria</taxon>
        <taxon>Pseudomonadati</taxon>
        <taxon>Pseudomonadota</taxon>
        <taxon>Alphaproteobacteria</taxon>
        <taxon>Sphingomonadales</taxon>
        <taxon>Sphingomonadaceae</taxon>
        <taxon>Novosphingobium</taxon>
    </lineage>
</organism>
<evidence type="ECO:0000256" key="3">
    <source>
        <dbReference type="ARBA" id="ARBA00022679"/>
    </source>
</evidence>
<keyword evidence="7" id="KW-0689">Ribosomal protein</keyword>
<dbReference type="Proteomes" id="UP000555448">
    <property type="component" value="Unassembled WGS sequence"/>
</dbReference>
<comment type="catalytic activity">
    <reaction evidence="5">
        <text>glycyl-tRNA(Gly) + acetyl-CoA = N-acetylglycyl-tRNA(Gly) + CoA + H(+)</text>
        <dbReference type="Rhea" id="RHEA:81867"/>
        <dbReference type="Rhea" id="RHEA-COMP:9683"/>
        <dbReference type="Rhea" id="RHEA-COMP:19766"/>
        <dbReference type="ChEBI" id="CHEBI:15378"/>
        <dbReference type="ChEBI" id="CHEBI:57287"/>
        <dbReference type="ChEBI" id="CHEBI:57288"/>
        <dbReference type="ChEBI" id="CHEBI:78522"/>
        <dbReference type="ChEBI" id="CHEBI:232036"/>
    </reaction>
</comment>
<sequence>MTEPETVGSSEPGRMIVEPLDPALHDRAGFSCGIDQVDNFFRRTANKLAKADNIRTFVMTGPEGELIGFYALNAHAVDYAELPDRFARSRPAHGSIPAAYISMIGVDRRFQGRGYGGDLLVDALTRLARAADTLGIAVVMLDVLDCGDPETVAKRLALYTSYGFAPLASHRLRLFLPMATVRTLIG</sequence>
<evidence type="ECO:0000256" key="2">
    <source>
        <dbReference type="ARBA" id="ARBA00022649"/>
    </source>
</evidence>
<dbReference type="Gene3D" id="3.40.630.30">
    <property type="match status" value="1"/>
</dbReference>
<dbReference type="InterPro" id="IPR016181">
    <property type="entry name" value="Acyl_CoA_acyltransferase"/>
</dbReference>
<evidence type="ECO:0000256" key="4">
    <source>
        <dbReference type="ARBA" id="ARBA00023315"/>
    </source>
</evidence>
<comment type="caution">
    <text evidence="7">The sequence shown here is derived from an EMBL/GenBank/DDBJ whole genome shotgun (WGS) entry which is preliminary data.</text>
</comment>
<keyword evidence="1" id="KW-0678">Repressor</keyword>
<reference evidence="7 8" key="1">
    <citation type="submission" date="2020-08" db="EMBL/GenBank/DDBJ databases">
        <title>Functional genomics of gut bacteria from endangered species of beetles.</title>
        <authorList>
            <person name="Carlos-Shanley C."/>
        </authorList>
    </citation>
    <scope>NUCLEOTIDE SEQUENCE [LARGE SCALE GENOMIC DNA]</scope>
    <source>
        <strain evidence="7 8">S00245</strain>
    </source>
</reference>
<name>A0A7W7NXE6_9SPHN</name>
<dbReference type="EMBL" id="JACHLR010000025">
    <property type="protein sequence ID" value="MBB4860573.1"/>
    <property type="molecule type" value="Genomic_DNA"/>
</dbReference>
<keyword evidence="2" id="KW-1277">Toxin-antitoxin system</keyword>
<dbReference type="SUPFAM" id="SSF55729">
    <property type="entry name" value="Acyl-CoA N-acyltransferases (Nat)"/>
    <property type="match status" value="1"/>
</dbReference>
<dbReference type="CDD" id="cd04301">
    <property type="entry name" value="NAT_SF"/>
    <property type="match status" value="1"/>
</dbReference>
<dbReference type="RefSeq" id="WP_312857126.1">
    <property type="nucleotide sequence ID" value="NZ_JACHLR010000025.1"/>
</dbReference>
<feature type="domain" description="N-acetyltransferase" evidence="6">
    <location>
        <begin position="52"/>
        <end position="146"/>
    </location>
</feature>
<accession>A0A7W7NXE6</accession>
<dbReference type="Pfam" id="PF00583">
    <property type="entry name" value="Acetyltransf_1"/>
    <property type="match status" value="1"/>
</dbReference>
<keyword evidence="4" id="KW-0012">Acyltransferase</keyword>
<keyword evidence="7" id="KW-0687">Ribonucleoprotein</keyword>
<dbReference type="GO" id="GO:0016747">
    <property type="term" value="F:acyltransferase activity, transferring groups other than amino-acyl groups"/>
    <property type="evidence" value="ECO:0007669"/>
    <property type="project" value="InterPro"/>
</dbReference>
<gene>
    <name evidence="7" type="ORF">HNO88_003917</name>
</gene>
<evidence type="ECO:0000256" key="1">
    <source>
        <dbReference type="ARBA" id="ARBA00022491"/>
    </source>
</evidence>
<dbReference type="GO" id="GO:0005840">
    <property type="term" value="C:ribosome"/>
    <property type="evidence" value="ECO:0007669"/>
    <property type="project" value="UniProtKB-KW"/>
</dbReference>
<dbReference type="InterPro" id="IPR000182">
    <property type="entry name" value="GNAT_dom"/>
</dbReference>
<proteinExistence type="predicted"/>
<keyword evidence="8" id="KW-1185">Reference proteome</keyword>
<evidence type="ECO:0000313" key="8">
    <source>
        <dbReference type="Proteomes" id="UP000555448"/>
    </source>
</evidence>
<evidence type="ECO:0000256" key="5">
    <source>
        <dbReference type="ARBA" id="ARBA00049880"/>
    </source>
</evidence>
<dbReference type="PANTHER" id="PTHR36449">
    <property type="entry name" value="ACETYLTRANSFERASE-RELATED"/>
    <property type="match status" value="1"/>
</dbReference>
<dbReference type="AlphaFoldDB" id="A0A7W7NXE6"/>
<keyword evidence="3" id="KW-0808">Transferase</keyword>
<evidence type="ECO:0000313" key="7">
    <source>
        <dbReference type="EMBL" id="MBB4860573.1"/>
    </source>
</evidence>